<accession>A0A2M9R3R7</accession>
<sequence length="264" mass="31606">MNNHWFYILFFSVFSVYAQTHSDTITDGVEPVVEIVTQGEAYSESKFIPLDSLQKNTLPLAQKKFSPGYKDQYTGTDFIYSYERLSEKSIWDRFLDFLRSLFNTNPSWESVDFVTQILKISAYIIIVVLIAFLVRYIILNDIHLIFRKKPKELVEVYDLDKDIHEIDFDQLIEDAVSREQYRSAVRYHFLRLLKIMSEKQIIEWNPDKTNREYLHEISNPTLKKEFDYLAYVYENIWYGEFDIDQTGFERIRQQFNHAIQQHLS</sequence>
<evidence type="ECO:0000313" key="3">
    <source>
        <dbReference type="EMBL" id="PJR03492.1"/>
    </source>
</evidence>
<dbReference type="OrthoDB" id="5491447at2"/>
<proteinExistence type="predicted"/>
<dbReference type="Proteomes" id="UP000231960">
    <property type="component" value="Unassembled WGS sequence"/>
</dbReference>
<dbReference type="EMBL" id="NIPO01000001">
    <property type="protein sequence ID" value="PJR03492.1"/>
    <property type="molecule type" value="Genomic_DNA"/>
</dbReference>
<dbReference type="AlphaFoldDB" id="A0A2M9R3R7"/>
<comment type="caution">
    <text evidence="3">The sequence shown here is derived from an EMBL/GenBank/DDBJ whole genome shotgun (WGS) entry which is preliminary data.</text>
</comment>
<name>A0A2M9R3R7_9FLAO</name>
<feature type="domain" description="Protein-glutamine gamma-glutamyltransferase-like C-terminal" evidence="2">
    <location>
        <begin position="189"/>
        <end position="254"/>
    </location>
</feature>
<reference evidence="3 4" key="1">
    <citation type="submission" date="2017-06" db="EMBL/GenBank/DDBJ databases">
        <title>Description of Avrilella dinanensis gen. nov. sp. nov.</title>
        <authorList>
            <person name="Leyer C."/>
            <person name="Sassi M."/>
            <person name="Minet J."/>
            <person name="Kayal S."/>
            <person name="Cattoir V."/>
        </authorList>
    </citation>
    <scope>NUCLEOTIDE SEQUENCE [LARGE SCALE GENOMIC DNA]</scope>
    <source>
        <strain evidence="3 4">UR159</strain>
    </source>
</reference>
<keyword evidence="1" id="KW-0812">Transmembrane</keyword>
<organism evidence="3 4">
    <name type="scientific">Avrilella dinanensis</name>
    <dbReference type="NCBI Taxonomy" id="2008672"/>
    <lineage>
        <taxon>Bacteria</taxon>
        <taxon>Pseudomonadati</taxon>
        <taxon>Bacteroidota</taxon>
        <taxon>Flavobacteriia</taxon>
        <taxon>Flavobacteriales</taxon>
        <taxon>Flavobacteriaceae</taxon>
        <taxon>Avrilella</taxon>
    </lineage>
</organism>
<dbReference type="Pfam" id="PF13559">
    <property type="entry name" value="DUF4129"/>
    <property type="match status" value="1"/>
</dbReference>
<keyword evidence="1" id="KW-0472">Membrane</keyword>
<evidence type="ECO:0000313" key="4">
    <source>
        <dbReference type="Proteomes" id="UP000231960"/>
    </source>
</evidence>
<evidence type="ECO:0000259" key="2">
    <source>
        <dbReference type="Pfam" id="PF13559"/>
    </source>
</evidence>
<dbReference type="RefSeq" id="WP_100677060.1">
    <property type="nucleotide sequence ID" value="NZ_NIPO01000001.1"/>
</dbReference>
<keyword evidence="1" id="KW-1133">Transmembrane helix</keyword>
<evidence type="ECO:0000256" key="1">
    <source>
        <dbReference type="SAM" id="Phobius"/>
    </source>
</evidence>
<protein>
    <recommendedName>
        <fullName evidence="2">Protein-glutamine gamma-glutamyltransferase-like C-terminal domain-containing protein</fullName>
    </recommendedName>
</protein>
<feature type="transmembrane region" description="Helical" evidence="1">
    <location>
        <begin position="120"/>
        <end position="139"/>
    </location>
</feature>
<gene>
    <name evidence="3" type="ORF">CDL10_02425</name>
</gene>
<dbReference type="InterPro" id="IPR025403">
    <property type="entry name" value="TgpA-like_C"/>
</dbReference>
<keyword evidence="4" id="KW-1185">Reference proteome</keyword>